<protein>
    <recommendedName>
        <fullName evidence="4">Rod shape-determining protein MreD</fullName>
    </recommendedName>
</protein>
<feature type="transmembrane region" description="Helical" evidence="1">
    <location>
        <begin position="147"/>
        <end position="165"/>
    </location>
</feature>
<dbReference type="EMBL" id="FRDL01000002">
    <property type="protein sequence ID" value="SHN54768.1"/>
    <property type="molecule type" value="Genomic_DNA"/>
</dbReference>
<feature type="transmembrane region" description="Helical" evidence="1">
    <location>
        <begin position="112"/>
        <end position="135"/>
    </location>
</feature>
<keyword evidence="1" id="KW-0812">Transmembrane</keyword>
<dbReference type="AlphaFoldDB" id="A0A1M7S8M4"/>
<dbReference type="STRING" id="1189325.SAMN04488119_103468"/>
<organism evidence="2 3">
    <name type="scientific">Oceanicella actignis</name>
    <dbReference type="NCBI Taxonomy" id="1189325"/>
    <lineage>
        <taxon>Bacteria</taxon>
        <taxon>Pseudomonadati</taxon>
        <taxon>Pseudomonadota</taxon>
        <taxon>Alphaproteobacteria</taxon>
        <taxon>Rhodobacterales</taxon>
        <taxon>Paracoccaceae</taxon>
        <taxon>Oceanicella</taxon>
    </lineage>
</organism>
<sequence>MNARGLELLHGGAALAAALFVALLLQLAPLGLQPASAPSPDLVWCVLAWFALNRRDALPAPALAAAALFADLALGGPAGAGALCMFLTAQALSARAAVADAAARPHEPWRDWAAASAGSAAVLLGQWLLMLVSFAGAPPLSDLSLRWAATTAAFPLAAAALRYGLMLRPRRSAS</sequence>
<dbReference type="RefSeq" id="WP_072746150.1">
    <property type="nucleotide sequence ID" value="NZ_FOHL01000003.1"/>
</dbReference>
<name>A0A1M7S8M4_9RHOB</name>
<evidence type="ECO:0000313" key="2">
    <source>
        <dbReference type="EMBL" id="SHN54768.1"/>
    </source>
</evidence>
<proteinExistence type="predicted"/>
<feature type="transmembrane region" description="Helical" evidence="1">
    <location>
        <begin position="61"/>
        <end position="87"/>
    </location>
</feature>
<evidence type="ECO:0008006" key="4">
    <source>
        <dbReference type="Google" id="ProtNLM"/>
    </source>
</evidence>
<accession>A0A1M7S8M4</accession>
<evidence type="ECO:0000256" key="1">
    <source>
        <dbReference type="SAM" id="Phobius"/>
    </source>
</evidence>
<gene>
    <name evidence="2" type="ORF">SAMN05216200_10240</name>
</gene>
<reference evidence="2 3" key="1">
    <citation type="submission" date="2016-12" db="EMBL/GenBank/DDBJ databases">
        <authorList>
            <person name="Song W.-J."/>
            <person name="Kurnit D.M."/>
        </authorList>
    </citation>
    <scope>NUCLEOTIDE SEQUENCE [LARGE SCALE GENOMIC DNA]</scope>
    <source>
        <strain evidence="2 3">CGMCC 1.10808</strain>
    </source>
</reference>
<dbReference type="Proteomes" id="UP000184066">
    <property type="component" value="Unassembled WGS sequence"/>
</dbReference>
<evidence type="ECO:0000313" key="3">
    <source>
        <dbReference type="Proteomes" id="UP000184066"/>
    </source>
</evidence>
<keyword evidence="1" id="KW-1133">Transmembrane helix</keyword>
<keyword evidence="3" id="KW-1185">Reference proteome</keyword>
<keyword evidence="1" id="KW-0472">Membrane</keyword>